<evidence type="ECO:0000313" key="5">
    <source>
        <dbReference type="EMBL" id="BAO66269.1"/>
    </source>
</evidence>
<dbReference type="HAMAP" id="MF_01366">
    <property type="entry name" value="Ribosomal_uL13"/>
    <property type="match status" value="1"/>
</dbReference>
<gene>
    <name evidence="4 5" type="primary">rplM</name>
    <name evidence="5" type="ORF">SMPSPU_106</name>
</gene>
<sequence length="153" mass="17668">MCLGFKTLSVNNKIRSNINNKWLLFDADNKILGRFCSIIAKLIIGKNKIYFTPNINCGNKVIIINASKIIFTGKKMKNKLYISYSGYPGGQKKSTAIELFKKNPCKLIYKSILGMLPKTSLGRKIIKNLYIFTYEKHNFYKKKIKKLNINEIY</sequence>
<dbReference type="SUPFAM" id="SSF52161">
    <property type="entry name" value="Ribosomal protein L13"/>
    <property type="match status" value="1"/>
</dbReference>
<comment type="similarity">
    <text evidence="1 4">Belongs to the universal ribosomal protein uL13 family.</text>
</comment>
<dbReference type="EMBL" id="AP013293">
    <property type="protein sequence ID" value="BAO66269.1"/>
    <property type="molecule type" value="Genomic_DNA"/>
</dbReference>
<evidence type="ECO:0000256" key="1">
    <source>
        <dbReference type="ARBA" id="ARBA00006227"/>
    </source>
</evidence>
<dbReference type="InterPro" id="IPR005822">
    <property type="entry name" value="Ribosomal_uL13"/>
</dbReference>
<keyword evidence="3 4" id="KW-0687">Ribonucleoprotein</keyword>
<comment type="function">
    <text evidence="4">This protein is one of the early assembly proteins of the 50S ribosomal subunit, although it is not seen to bind rRNA by itself. It is important during the early stages of 50S assembly.</text>
</comment>
<dbReference type="GO" id="GO:0022625">
    <property type="term" value="C:cytosolic large ribosomal subunit"/>
    <property type="evidence" value="ECO:0007669"/>
    <property type="project" value="TreeGrafter"/>
</dbReference>
<dbReference type="PANTHER" id="PTHR11545">
    <property type="entry name" value="RIBOSOMAL PROTEIN L13"/>
    <property type="match status" value="1"/>
</dbReference>
<name>A0AAD1AYU5_9FLAO</name>
<evidence type="ECO:0000313" key="6">
    <source>
        <dbReference type="Proteomes" id="UP000031659"/>
    </source>
</evidence>
<comment type="subunit">
    <text evidence="4">Part of the 50S ribosomal subunit.</text>
</comment>
<dbReference type="RefSeq" id="WP_041093814.1">
    <property type="nucleotide sequence ID" value="NZ_AP013293.1"/>
</dbReference>
<protein>
    <recommendedName>
        <fullName evidence="4">Large ribosomal subunit protein uL13</fullName>
    </recommendedName>
</protein>
<evidence type="ECO:0000256" key="2">
    <source>
        <dbReference type="ARBA" id="ARBA00022980"/>
    </source>
</evidence>
<dbReference type="GO" id="GO:0003729">
    <property type="term" value="F:mRNA binding"/>
    <property type="evidence" value="ECO:0007669"/>
    <property type="project" value="TreeGrafter"/>
</dbReference>
<reference evidence="5 6" key="1">
    <citation type="journal article" date="2014" name="ISME J.">
        <title>Swapping symbionts in spittlebugs: evolutionary replacement of a reduced genome symbiont.</title>
        <authorList>
            <person name="Koga R."/>
            <person name="Moran N.A."/>
        </authorList>
    </citation>
    <scope>NUCLEOTIDE SEQUENCE [LARGE SCALE GENOMIC DNA]</scope>
    <source>
        <strain evidence="5 6">PSPU</strain>
    </source>
</reference>
<organism evidence="5 6">
    <name type="scientific">Candidatus Karelsulcia muelleri PSPU</name>
    <dbReference type="NCBI Taxonomy" id="1189303"/>
    <lineage>
        <taxon>Bacteria</taxon>
        <taxon>Pseudomonadati</taxon>
        <taxon>Bacteroidota</taxon>
        <taxon>Flavobacteriia</taxon>
        <taxon>Flavobacteriales</taxon>
        <taxon>Candidatus Karelsulcia</taxon>
    </lineage>
</organism>
<accession>A0AAD1AYU5</accession>
<dbReference type="Gene3D" id="3.90.1180.10">
    <property type="entry name" value="Ribosomal protein L13"/>
    <property type="match status" value="1"/>
</dbReference>
<dbReference type="PIRSF" id="PIRSF002181">
    <property type="entry name" value="Ribosomal_L13"/>
    <property type="match status" value="1"/>
</dbReference>
<dbReference type="KEGG" id="smup:SMPSPU_106"/>
<dbReference type="Pfam" id="PF00572">
    <property type="entry name" value="Ribosomal_L13"/>
    <property type="match status" value="1"/>
</dbReference>
<dbReference type="Proteomes" id="UP000031659">
    <property type="component" value="Chromosome"/>
</dbReference>
<dbReference type="GO" id="GO:0017148">
    <property type="term" value="P:negative regulation of translation"/>
    <property type="evidence" value="ECO:0007669"/>
    <property type="project" value="TreeGrafter"/>
</dbReference>
<dbReference type="InterPro" id="IPR036899">
    <property type="entry name" value="Ribosomal_uL13_sf"/>
</dbReference>
<dbReference type="NCBIfam" id="TIGR01066">
    <property type="entry name" value="rplM_bact"/>
    <property type="match status" value="1"/>
</dbReference>
<dbReference type="GO" id="GO:0006412">
    <property type="term" value="P:translation"/>
    <property type="evidence" value="ECO:0007669"/>
    <property type="project" value="UniProtKB-UniRule"/>
</dbReference>
<dbReference type="CDD" id="cd00392">
    <property type="entry name" value="Ribosomal_L13"/>
    <property type="match status" value="1"/>
</dbReference>
<dbReference type="InterPro" id="IPR005823">
    <property type="entry name" value="Ribosomal_uL13_bac-type"/>
</dbReference>
<dbReference type="GO" id="GO:0003735">
    <property type="term" value="F:structural constituent of ribosome"/>
    <property type="evidence" value="ECO:0007669"/>
    <property type="project" value="InterPro"/>
</dbReference>
<keyword evidence="2 4" id="KW-0689">Ribosomal protein</keyword>
<dbReference type="AlphaFoldDB" id="A0AAD1AYU5"/>
<evidence type="ECO:0000256" key="3">
    <source>
        <dbReference type="ARBA" id="ARBA00023274"/>
    </source>
</evidence>
<dbReference type="PANTHER" id="PTHR11545:SF2">
    <property type="entry name" value="LARGE RIBOSOMAL SUBUNIT PROTEIN UL13M"/>
    <property type="match status" value="1"/>
</dbReference>
<proteinExistence type="inferred from homology"/>
<evidence type="ECO:0000256" key="4">
    <source>
        <dbReference type="HAMAP-Rule" id="MF_01366"/>
    </source>
</evidence>